<accession>I4YVF7</accession>
<evidence type="ECO:0000256" key="1">
    <source>
        <dbReference type="SAM" id="MobiDB-lite"/>
    </source>
</evidence>
<sequence length="127" mass="12050" precursor="true">MKTIIIAAGAAALVLSLTACNTPGERALGGGAIGGLAGAAIGGLATGHASGALAGAAIGAAGGAVVGAASTPEPEPVYVQEPVPAAPIRSGMPPSGQGRVDQGNRAWSPKDCKYGTMVHHGSVVCSP</sequence>
<dbReference type="Proteomes" id="UP000003947">
    <property type="component" value="Unassembled WGS sequence"/>
</dbReference>
<gene>
    <name evidence="3" type="ORF">MicloDRAFT_00045250</name>
</gene>
<dbReference type="EMBL" id="JH660645">
    <property type="protein sequence ID" value="EIM27949.1"/>
    <property type="molecule type" value="Genomic_DNA"/>
</dbReference>
<evidence type="ECO:0000313" key="4">
    <source>
        <dbReference type="Proteomes" id="UP000003947"/>
    </source>
</evidence>
<reference evidence="3 4" key="1">
    <citation type="submission" date="2012-02" db="EMBL/GenBank/DDBJ databases">
        <title>Improved High-Quality Draft sequence of Microvirga sp. WSM3557.</title>
        <authorList>
            <consortium name="US DOE Joint Genome Institute"/>
            <person name="Lucas S."/>
            <person name="Han J."/>
            <person name="Lapidus A."/>
            <person name="Cheng J.-F."/>
            <person name="Goodwin L."/>
            <person name="Pitluck S."/>
            <person name="Peters L."/>
            <person name="Zhang X."/>
            <person name="Detter J.C."/>
            <person name="Han C."/>
            <person name="Tapia R."/>
            <person name="Land M."/>
            <person name="Hauser L."/>
            <person name="Kyrpides N."/>
            <person name="Ivanova N."/>
            <person name="Pagani I."/>
            <person name="Brau L."/>
            <person name="Yates R."/>
            <person name="O'Hara G."/>
            <person name="Rui T."/>
            <person name="Howieson J."/>
            <person name="Reeve W."/>
            <person name="Woyke T."/>
        </authorList>
    </citation>
    <scope>NUCLEOTIDE SEQUENCE [LARGE SCALE GENOMIC DNA]</scope>
    <source>
        <strain evidence="3 4">WSM3557</strain>
    </source>
</reference>
<feature type="signal peptide" evidence="2">
    <location>
        <begin position="1"/>
        <end position="21"/>
    </location>
</feature>
<protein>
    <recommendedName>
        <fullName evidence="5">Glycine zipper domain-containing protein</fullName>
    </recommendedName>
</protein>
<dbReference type="STRING" id="864069.MicloDRAFT_00045250"/>
<dbReference type="RefSeq" id="WP_009763999.1">
    <property type="nucleotide sequence ID" value="NZ_CP141048.1"/>
</dbReference>
<dbReference type="AlphaFoldDB" id="I4YVF7"/>
<evidence type="ECO:0008006" key="5">
    <source>
        <dbReference type="Google" id="ProtNLM"/>
    </source>
</evidence>
<keyword evidence="2" id="KW-0732">Signal</keyword>
<feature type="chain" id="PRO_5003698589" description="Glycine zipper domain-containing protein" evidence="2">
    <location>
        <begin position="22"/>
        <end position="127"/>
    </location>
</feature>
<organism evidence="3 4">
    <name type="scientific">Microvirga lotononidis</name>
    <dbReference type="NCBI Taxonomy" id="864069"/>
    <lineage>
        <taxon>Bacteria</taxon>
        <taxon>Pseudomonadati</taxon>
        <taxon>Pseudomonadota</taxon>
        <taxon>Alphaproteobacteria</taxon>
        <taxon>Hyphomicrobiales</taxon>
        <taxon>Methylobacteriaceae</taxon>
        <taxon>Microvirga</taxon>
    </lineage>
</organism>
<name>I4YVF7_9HYPH</name>
<keyword evidence="4" id="KW-1185">Reference proteome</keyword>
<proteinExistence type="predicted"/>
<dbReference type="HOGENOM" id="CLU_1968012_0_0_5"/>
<feature type="region of interest" description="Disordered" evidence="1">
    <location>
        <begin position="84"/>
        <end position="106"/>
    </location>
</feature>
<dbReference type="PROSITE" id="PS51257">
    <property type="entry name" value="PROKAR_LIPOPROTEIN"/>
    <property type="match status" value="1"/>
</dbReference>
<evidence type="ECO:0000256" key="2">
    <source>
        <dbReference type="SAM" id="SignalP"/>
    </source>
</evidence>
<dbReference type="PATRIC" id="fig|864069.3.peg.4879"/>
<evidence type="ECO:0000313" key="3">
    <source>
        <dbReference type="EMBL" id="EIM27949.1"/>
    </source>
</evidence>